<sequence>MPPRRHPRSWLAGRLRSAAGAVQRLAGRVEPAVPLPASPPSAPPTAAPRRFGEPPQHWLDLVSAHAPGLLHDLDLDMSPVGSDDATARDDRPGDTGSVGRLGGGVAGPATGGAVDGSTSVSGAVAAGRRGGVSGLAGPDGSRSPGGTGRSGRTPAPGDGPAGEAGSPGRGGASASGPDTPAGPSARPGAGGDPAPVRGSGLPRAGETAQPVRPLVRPAISGPPATPGNDRQHRTNGPETTRPTPRPPATTGDLLADRLSVGHDGFRGDRDQSGDDQTRSREAQPRFTSGQPGFADDHPRFAGGRGDPGATRPSGPDSGATRRAPAGPDLDAVDRGAPWTGSAGATGAADAEGTTVDRRRDLGHAASDWPWLALPDEPARPRQQPRRPVGLRVDEAETVGGGAWAGGWGHVPTGGRSTSTGTPSSTVEARVTDPWPALPDDATLWAVPGDALNDAQLSRLDREQAGG</sequence>
<evidence type="ECO:0000313" key="3">
    <source>
        <dbReference type="Proteomes" id="UP000586947"/>
    </source>
</evidence>
<dbReference type="RefSeq" id="WP_184175223.1">
    <property type="nucleotide sequence ID" value="NZ_BMNF01000006.1"/>
</dbReference>
<evidence type="ECO:0000313" key="2">
    <source>
        <dbReference type="EMBL" id="MBB5475531.1"/>
    </source>
</evidence>
<name>A0A840VWU1_9ACTN</name>
<keyword evidence="3" id="KW-1185">Reference proteome</keyword>
<feature type="compositionally biased region" description="Low complexity" evidence="1">
    <location>
        <begin position="174"/>
        <end position="195"/>
    </location>
</feature>
<protein>
    <submittedName>
        <fullName evidence="2">Uncharacterized protein</fullName>
    </submittedName>
</protein>
<feature type="compositionally biased region" description="Low complexity" evidence="1">
    <location>
        <begin position="412"/>
        <end position="425"/>
    </location>
</feature>
<reference evidence="2 3" key="1">
    <citation type="submission" date="2020-08" db="EMBL/GenBank/DDBJ databases">
        <title>Sequencing the genomes of 1000 actinobacteria strains.</title>
        <authorList>
            <person name="Klenk H.-P."/>
        </authorList>
    </citation>
    <scope>NUCLEOTIDE SEQUENCE [LARGE SCALE GENOMIC DNA]</scope>
    <source>
        <strain evidence="2 3">DSM 103125</strain>
    </source>
</reference>
<dbReference type="EMBL" id="JACHDP010000001">
    <property type="protein sequence ID" value="MBB5475531.1"/>
    <property type="molecule type" value="Genomic_DNA"/>
</dbReference>
<feature type="compositionally biased region" description="Gly residues" evidence="1">
    <location>
        <begin position="398"/>
        <end position="408"/>
    </location>
</feature>
<comment type="caution">
    <text evidence="2">The sequence shown here is derived from an EMBL/GenBank/DDBJ whole genome shotgun (WGS) entry which is preliminary data.</text>
</comment>
<dbReference type="Proteomes" id="UP000586947">
    <property type="component" value="Unassembled WGS sequence"/>
</dbReference>
<feature type="region of interest" description="Disordered" evidence="1">
    <location>
        <begin position="72"/>
        <end position="434"/>
    </location>
</feature>
<dbReference type="AlphaFoldDB" id="A0A840VWU1"/>
<evidence type="ECO:0000256" key="1">
    <source>
        <dbReference type="SAM" id="MobiDB-lite"/>
    </source>
</evidence>
<feature type="compositionally biased region" description="Basic and acidic residues" evidence="1">
    <location>
        <begin position="259"/>
        <end position="283"/>
    </location>
</feature>
<proteinExistence type="predicted"/>
<accession>A0A840VWU1</accession>
<feature type="compositionally biased region" description="Low complexity" evidence="1">
    <location>
        <begin position="335"/>
        <end position="353"/>
    </location>
</feature>
<feature type="compositionally biased region" description="Gly residues" evidence="1">
    <location>
        <begin position="159"/>
        <end position="173"/>
    </location>
</feature>
<feature type="compositionally biased region" description="Gly residues" evidence="1">
    <location>
        <begin position="99"/>
        <end position="114"/>
    </location>
</feature>
<feature type="compositionally biased region" description="Pro residues" evidence="1">
    <location>
        <begin position="33"/>
        <end position="46"/>
    </location>
</feature>
<gene>
    <name evidence="2" type="ORF">HNR20_000036</name>
</gene>
<feature type="region of interest" description="Disordered" evidence="1">
    <location>
        <begin position="29"/>
        <end position="55"/>
    </location>
</feature>
<organism evidence="2 3">
    <name type="scientific">Micromonospora parathelypteridis</name>
    <dbReference type="NCBI Taxonomy" id="1839617"/>
    <lineage>
        <taxon>Bacteria</taxon>
        <taxon>Bacillati</taxon>
        <taxon>Actinomycetota</taxon>
        <taxon>Actinomycetes</taxon>
        <taxon>Micromonosporales</taxon>
        <taxon>Micromonosporaceae</taxon>
        <taxon>Micromonospora</taxon>
    </lineage>
</organism>
<feature type="compositionally biased region" description="Low complexity" evidence="1">
    <location>
        <begin position="115"/>
        <end position="127"/>
    </location>
</feature>